<evidence type="ECO:0000256" key="5">
    <source>
        <dbReference type="ARBA" id="ARBA00023136"/>
    </source>
</evidence>
<dbReference type="PANTHER" id="PTHR30252">
    <property type="entry name" value="INNER MEMBRANE PEPTIDE TRANSPORTER"/>
    <property type="match status" value="1"/>
</dbReference>
<keyword evidence="3 6" id="KW-0812">Transmembrane</keyword>
<evidence type="ECO:0000259" key="7">
    <source>
        <dbReference type="Pfam" id="PF02554"/>
    </source>
</evidence>
<dbReference type="InterPro" id="IPR051605">
    <property type="entry name" value="CstA"/>
</dbReference>
<evidence type="ECO:0000256" key="3">
    <source>
        <dbReference type="ARBA" id="ARBA00022692"/>
    </source>
</evidence>
<reference evidence="8 9" key="1">
    <citation type="journal article" date="2012" name="J. Bacteriol.">
        <title>Complete Genome Sequence of Desulfurococcus fermentans, a Hyperthermophilic Cellulolytic Crenarchaeon Isolated from a Freshwater Hot Spring in Kamchatka, Russia.</title>
        <authorList>
            <person name="Susanti D."/>
            <person name="Johnson E.F."/>
            <person name="Rodriguez J.R."/>
            <person name="Anderson I."/>
            <person name="Perevalova A.A."/>
            <person name="Kyrpides N."/>
            <person name="Lucas S."/>
            <person name="Han J."/>
            <person name="Lapidus A."/>
            <person name="Cheng J.F."/>
            <person name="Goodwin L."/>
            <person name="Pitluck S."/>
            <person name="Mavrommatis K."/>
            <person name="Peters L."/>
            <person name="Land M.L."/>
            <person name="Hauser L."/>
            <person name="Gopalan V."/>
            <person name="Chan P.P."/>
            <person name="Lowe T.M."/>
            <person name="Atomi H."/>
            <person name="Bonch-Osmolovskaya E.A."/>
            <person name="Woyke T."/>
            <person name="Mukhopadhyay B."/>
        </authorList>
    </citation>
    <scope>NUCLEOTIDE SEQUENCE [LARGE SCALE GENOMIC DNA]</scope>
    <source>
        <strain evidence="8 9">DSM 16532</strain>
    </source>
</reference>
<organism evidence="8 9">
    <name type="scientific">Desulfurococcus amylolyticus DSM 16532</name>
    <dbReference type="NCBI Taxonomy" id="768672"/>
    <lineage>
        <taxon>Archaea</taxon>
        <taxon>Thermoproteota</taxon>
        <taxon>Thermoprotei</taxon>
        <taxon>Desulfurococcales</taxon>
        <taxon>Desulfurococcaceae</taxon>
        <taxon>Desulfurococcus</taxon>
    </lineage>
</organism>
<feature type="transmembrane region" description="Helical" evidence="6">
    <location>
        <begin position="166"/>
        <end position="185"/>
    </location>
</feature>
<sequence length="604" mass="66023">MEIVALEIIIIVIAIYAAAYYLYGKKILEKKVVRADGSRLTPAIEKFDGVDYAPANKWVLFGHHFASIAGAGPIIGPATALMWGWGLPLIWVLFGNIFIGAVHDYLSLMASVRHGGLSVMSISEKTMGRKAKYVFLAYVWFALVLVLAAFLSVASSTYVGTPEAATMTWIFMPLALFFGVLVYRVGLNVWRATVIVLVLEVLGFIYSLYHPLVTSYSDWVTVLAIYSFLAAALPVWYLLQPRDYLNAYTLWVFVGLAILGGLMVAGTPLNTKYMYINWAAPGSVVGAIGSAANQNFAWFWPFVPLTIACGALSGFHAVVASGTSSKQLASEFEGLLVGYGGMLTEGAVSSLAILLPAAITFDFTTFAQTTGVSVTTLQQIGINVSSTPTLLKLGAQPRFVTAYGLTQALAWSRLGASFTATYNVFKVFAATALTAFVVTTLDTANRLARFAWVEFFDWVKPRSAQLYRVLANRWIASLIPILLGFTLAYPQIPDPLNPGKYIYAYQIIWPAFAGTNQLLAAIALLAASLWAWHEQKVRGSIAWLIIIPAGFLWLTVTLALTLWLYFVVPSLPALYLYSLGTIITISLLLDIALIILFIKGLRRK</sequence>
<feature type="transmembrane region" description="Helical" evidence="6">
    <location>
        <begin position="89"/>
        <end position="112"/>
    </location>
</feature>
<feature type="transmembrane region" description="Helical" evidence="6">
    <location>
        <begin position="133"/>
        <end position="154"/>
    </location>
</feature>
<evidence type="ECO:0000256" key="6">
    <source>
        <dbReference type="SAM" id="Phobius"/>
    </source>
</evidence>
<dbReference type="InterPro" id="IPR003706">
    <property type="entry name" value="CstA_N"/>
</dbReference>
<proteinExistence type="predicted"/>
<dbReference type="PANTHER" id="PTHR30252:SF0">
    <property type="entry name" value="PEPTIDE TRANSPORTER CSTA"/>
    <property type="match status" value="1"/>
</dbReference>
<dbReference type="HOGENOM" id="CLU_010531_4_1_2"/>
<feature type="transmembrane region" description="Helical" evidence="6">
    <location>
        <begin position="574"/>
        <end position="598"/>
    </location>
</feature>
<dbReference type="KEGG" id="dfd:Desfe_0563"/>
<feature type="domain" description="CstA N-terminal" evidence="7">
    <location>
        <begin position="5"/>
        <end position="557"/>
    </location>
</feature>
<evidence type="ECO:0000256" key="2">
    <source>
        <dbReference type="ARBA" id="ARBA00022475"/>
    </source>
</evidence>
<feature type="transmembrane region" description="Helical" evidence="6">
    <location>
        <begin position="65"/>
        <end position="83"/>
    </location>
</feature>
<dbReference type="Proteomes" id="UP000006175">
    <property type="component" value="Chromosome"/>
</dbReference>
<feature type="transmembrane region" description="Helical" evidence="6">
    <location>
        <begin position="502"/>
        <end position="529"/>
    </location>
</feature>
<feature type="transmembrane region" description="Helical" evidence="6">
    <location>
        <begin position="245"/>
        <end position="265"/>
    </location>
</feature>
<evidence type="ECO:0000256" key="4">
    <source>
        <dbReference type="ARBA" id="ARBA00022989"/>
    </source>
</evidence>
<dbReference type="GeneID" id="13062253"/>
<dbReference type="OrthoDB" id="77715at2157"/>
<dbReference type="AlphaFoldDB" id="I3XR90"/>
<dbReference type="GO" id="GO:0005886">
    <property type="term" value="C:plasma membrane"/>
    <property type="evidence" value="ECO:0007669"/>
    <property type="project" value="UniProtKB-SubCell"/>
</dbReference>
<feature type="transmembrane region" description="Helical" evidence="6">
    <location>
        <begin position="219"/>
        <end position="238"/>
    </location>
</feature>
<comment type="subcellular location">
    <subcellularLocation>
        <location evidence="1">Cell membrane</location>
        <topology evidence="1">Multi-pass membrane protein</topology>
    </subcellularLocation>
</comment>
<dbReference type="Pfam" id="PF02554">
    <property type="entry name" value="CstA"/>
    <property type="match status" value="1"/>
</dbReference>
<gene>
    <name evidence="8" type="ORF">Desfe_0563</name>
</gene>
<accession>I3XR90</accession>
<evidence type="ECO:0000313" key="8">
    <source>
        <dbReference type="EMBL" id="AFL66464.1"/>
    </source>
</evidence>
<keyword evidence="9" id="KW-1185">Reference proteome</keyword>
<dbReference type="GO" id="GO:0009267">
    <property type="term" value="P:cellular response to starvation"/>
    <property type="evidence" value="ECO:0007669"/>
    <property type="project" value="InterPro"/>
</dbReference>
<dbReference type="eggNOG" id="arCOG04286">
    <property type="taxonomic scope" value="Archaea"/>
</dbReference>
<feature type="transmembrane region" description="Helical" evidence="6">
    <location>
        <begin position="6"/>
        <end position="24"/>
    </location>
</feature>
<evidence type="ECO:0000256" key="1">
    <source>
        <dbReference type="ARBA" id="ARBA00004651"/>
    </source>
</evidence>
<dbReference type="EMBL" id="CP003321">
    <property type="protein sequence ID" value="AFL66464.1"/>
    <property type="molecule type" value="Genomic_DNA"/>
</dbReference>
<keyword evidence="5 6" id="KW-0472">Membrane</keyword>
<name>I3XR90_DESAM</name>
<feature type="transmembrane region" description="Helical" evidence="6">
    <location>
        <begin position="470"/>
        <end position="490"/>
    </location>
</feature>
<keyword evidence="4 6" id="KW-1133">Transmembrane helix</keyword>
<dbReference type="RefSeq" id="WP_014767365.1">
    <property type="nucleotide sequence ID" value="NC_018001.1"/>
</dbReference>
<feature type="transmembrane region" description="Helical" evidence="6">
    <location>
        <begin position="192"/>
        <end position="213"/>
    </location>
</feature>
<protein>
    <submittedName>
        <fullName evidence="8">Carbon starvation protein CstA</fullName>
    </submittedName>
</protein>
<evidence type="ECO:0000313" key="9">
    <source>
        <dbReference type="Proteomes" id="UP000006175"/>
    </source>
</evidence>
<feature type="transmembrane region" description="Helical" evidence="6">
    <location>
        <begin position="541"/>
        <end position="568"/>
    </location>
</feature>
<keyword evidence="2" id="KW-1003">Cell membrane</keyword>
<feature type="transmembrane region" description="Helical" evidence="6">
    <location>
        <begin position="298"/>
        <end position="319"/>
    </location>
</feature>